<gene>
    <name evidence="8" type="ORF">ACFSX4_09195</name>
</gene>
<dbReference type="CDD" id="cd02932">
    <property type="entry name" value="OYE_YqiM_FMN"/>
    <property type="match status" value="1"/>
</dbReference>
<dbReference type="Pfam" id="PF00724">
    <property type="entry name" value="Oxidored_FMN"/>
    <property type="match status" value="1"/>
</dbReference>
<evidence type="ECO:0000259" key="7">
    <source>
        <dbReference type="Pfam" id="PF00724"/>
    </source>
</evidence>
<keyword evidence="4" id="KW-0521">NADP</keyword>
<evidence type="ECO:0000256" key="2">
    <source>
        <dbReference type="ARBA" id="ARBA00022630"/>
    </source>
</evidence>
<keyword evidence="3" id="KW-0288">FMN</keyword>
<keyword evidence="2" id="KW-0285">Flavoprotein</keyword>
<sequence length="335" mass="36683">MTLFESYQIKNLDLKNKVVMAPMCQYSAEDGFPNDWHTTHYASRAAGGTGLIIVEMTNVEPDGRITDHCLGLWSDSHISRYKTLVDAIHQNGAKAGIQIAHAGRKAVDAETPVSSSPIPYDDSSKTPHELTTDETRNMIEKFRLAAGRAVSSGFDFIEIHGAHGYLIHQFSSPRTNTRSDQYGEDLSLFGSEVIHAVKKEIPDDIPLAIRISAKEFAEGGYDTEHGIYLAKQFKKAGVDIIHVSAGGEGRPSPERFPGASPGYMVPFARAVKEGADIPVIAVGVLDDVNDARKVIEDGSADLVALGRALLRDPYWVLNHDDSGSFIPRQYTRGYQ</sequence>
<dbReference type="SUPFAM" id="SSF51395">
    <property type="entry name" value="FMN-linked oxidoreductases"/>
    <property type="match status" value="1"/>
</dbReference>
<evidence type="ECO:0000256" key="6">
    <source>
        <dbReference type="SAM" id="MobiDB-lite"/>
    </source>
</evidence>
<keyword evidence="5" id="KW-0560">Oxidoreductase</keyword>
<accession>A0ABW5WVW3</accession>
<feature type="domain" description="NADH:flavin oxidoreductase/NADH oxidase N-terminal" evidence="7">
    <location>
        <begin position="3"/>
        <end position="316"/>
    </location>
</feature>
<organism evidence="8 9">
    <name type="scientific">Corticicoccus populi</name>
    <dbReference type="NCBI Taxonomy" id="1812821"/>
    <lineage>
        <taxon>Bacteria</taxon>
        <taxon>Bacillati</taxon>
        <taxon>Bacillota</taxon>
        <taxon>Bacilli</taxon>
        <taxon>Bacillales</taxon>
        <taxon>Staphylococcaceae</taxon>
        <taxon>Corticicoccus</taxon>
    </lineage>
</organism>
<evidence type="ECO:0000313" key="8">
    <source>
        <dbReference type="EMBL" id="MFD2830637.1"/>
    </source>
</evidence>
<dbReference type="Gene3D" id="3.20.20.70">
    <property type="entry name" value="Aldolase class I"/>
    <property type="match status" value="1"/>
</dbReference>
<comment type="cofactor">
    <cofactor evidence="1">
        <name>FMN</name>
        <dbReference type="ChEBI" id="CHEBI:58210"/>
    </cofactor>
</comment>
<feature type="region of interest" description="Disordered" evidence="6">
    <location>
        <begin position="108"/>
        <end position="129"/>
    </location>
</feature>
<reference evidence="9" key="1">
    <citation type="journal article" date="2019" name="Int. J. Syst. Evol. Microbiol.">
        <title>The Global Catalogue of Microorganisms (GCM) 10K type strain sequencing project: providing services to taxonomists for standard genome sequencing and annotation.</title>
        <authorList>
            <consortium name="The Broad Institute Genomics Platform"/>
            <consortium name="The Broad Institute Genome Sequencing Center for Infectious Disease"/>
            <person name="Wu L."/>
            <person name="Ma J."/>
        </authorList>
    </citation>
    <scope>NUCLEOTIDE SEQUENCE [LARGE SCALE GENOMIC DNA]</scope>
    <source>
        <strain evidence="9">KCTC 33575</strain>
    </source>
</reference>
<evidence type="ECO:0000256" key="3">
    <source>
        <dbReference type="ARBA" id="ARBA00022643"/>
    </source>
</evidence>
<evidence type="ECO:0000256" key="1">
    <source>
        <dbReference type="ARBA" id="ARBA00001917"/>
    </source>
</evidence>
<dbReference type="RefSeq" id="WP_377773860.1">
    <property type="nucleotide sequence ID" value="NZ_JBHUOQ010000003.1"/>
</dbReference>
<comment type="caution">
    <text evidence="8">The sequence shown here is derived from an EMBL/GenBank/DDBJ whole genome shotgun (WGS) entry which is preliminary data.</text>
</comment>
<dbReference type="Proteomes" id="UP001597519">
    <property type="component" value="Unassembled WGS sequence"/>
</dbReference>
<protein>
    <submittedName>
        <fullName evidence="8">NADH:flavin oxidoreductase/NADH oxidase</fullName>
    </submittedName>
</protein>
<dbReference type="PANTHER" id="PTHR43303">
    <property type="entry name" value="NADPH DEHYDROGENASE C23G7.10C-RELATED"/>
    <property type="match status" value="1"/>
</dbReference>
<dbReference type="InterPro" id="IPR044152">
    <property type="entry name" value="YqjM-like"/>
</dbReference>
<dbReference type="InterPro" id="IPR013785">
    <property type="entry name" value="Aldolase_TIM"/>
</dbReference>
<dbReference type="PANTHER" id="PTHR43303:SF4">
    <property type="entry name" value="NADPH DEHYDROGENASE C23G7.10C-RELATED"/>
    <property type="match status" value="1"/>
</dbReference>
<dbReference type="InterPro" id="IPR001155">
    <property type="entry name" value="OxRdtase_FMN_N"/>
</dbReference>
<evidence type="ECO:0000256" key="4">
    <source>
        <dbReference type="ARBA" id="ARBA00022857"/>
    </source>
</evidence>
<keyword evidence="9" id="KW-1185">Reference proteome</keyword>
<evidence type="ECO:0000256" key="5">
    <source>
        <dbReference type="ARBA" id="ARBA00023002"/>
    </source>
</evidence>
<proteinExistence type="predicted"/>
<name>A0ABW5WVW3_9STAP</name>
<dbReference type="EMBL" id="JBHUOQ010000003">
    <property type="protein sequence ID" value="MFD2830637.1"/>
    <property type="molecule type" value="Genomic_DNA"/>
</dbReference>
<evidence type="ECO:0000313" key="9">
    <source>
        <dbReference type="Proteomes" id="UP001597519"/>
    </source>
</evidence>